<evidence type="ECO:0000256" key="3">
    <source>
        <dbReference type="ARBA" id="ARBA00022898"/>
    </source>
</evidence>
<dbReference type="SUPFAM" id="SSF53383">
    <property type="entry name" value="PLP-dependent transferases"/>
    <property type="match status" value="1"/>
</dbReference>
<dbReference type="InterPro" id="IPR015422">
    <property type="entry name" value="PyrdxlP-dep_Trfase_small"/>
</dbReference>
<comment type="cofactor">
    <cofactor evidence="1">
        <name>pyridoxal 5'-phosphate</name>
        <dbReference type="ChEBI" id="CHEBI:597326"/>
    </cofactor>
</comment>
<keyword evidence="3" id="KW-0663">Pyridoxal phosphate</keyword>
<gene>
    <name evidence="6" type="ORF">COZ58_04485</name>
</gene>
<dbReference type="GO" id="GO:0031071">
    <property type="term" value="F:cysteine desulfurase activity"/>
    <property type="evidence" value="ECO:0007669"/>
    <property type="project" value="UniProtKB-EC"/>
</dbReference>
<dbReference type="Gene3D" id="3.40.640.10">
    <property type="entry name" value="Type I PLP-dependent aspartate aminotransferase-like (Major domain)"/>
    <property type="match status" value="1"/>
</dbReference>
<dbReference type="InterPro" id="IPR000192">
    <property type="entry name" value="Aminotrans_V_dom"/>
</dbReference>
<accession>A0A2M7K856</accession>
<comment type="catalytic activity">
    <reaction evidence="4">
        <text>(sulfur carrier)-H + L-cysteine = (sulfur carrier)-SH + L-alanine</text>
        <dbReference type="Rhea" id="RHEA:43892"/>
        <dbReference type="Rhea" id="RHEA-COMP:14737"/>
        <dbReference type="Rhea" id="RHEA-COMP:14739"/>
        <dbReference type="ChEBI" id="CHEBI:29917"/>
        <dbReference type="ChEBI" id="CHEBI:35235"/>
        <dbReference type="ChEBI" id="CHEBI:57972"/>
        <dbReference type="ChEBI" id="CHEBI:64428"/>
        <dbReference type="EC" id="2.8.1.7"/>
    </reaction>
</comment>
<evidence type="ECO:0000256" key="4">
    <source>
        <dbReference type="ARBA" id="ARBA00050776"/>
    </source>
</evidence>
<protein>
    <submittedName>
        <fullName evidence="6">Cysteine desulfurase</fullName>
    </submittedName>
</protein>
<evidence type="ECO:0000256" key="1">
    <source>
        <dbReference type="ARBA" id="ARBA00001933"/>
    </source>
</evidence>
<feature type="non-terminal residue" evidence="6">
    <location>
        <position position="89"/>
    </location>
</feature>
<comment type="similarity">
    <text evidence="2">Belongs to the class-V pyridoxal-phosphate-dependent aminotransferase family. NifS/IscS subfamily.</text>
</comment>
<dbReference type="PANTHER" id="PTHR11601:SF34">
    <property type="entry name" value="CYSTEINE DESULFURASE"/>
    <property type="match status" value="1"/>
</dbReference>
<reference evidence="7" key="1">
    <citation type="submission" date="2017-09" db="EMBL/GenBank/DDBJ databases">
        <title>Depth-based differentiation of microbial function through sediment-hosted aquifers and enrichment of novel symbionts in the deep terrestrial subsurface.</title>
        <authorList>
            <person name="Probst A.J."/>
            <person name="Ladd B."/>
            <person name="Jarett J.K."/>
            <person name="Geller-Mcgrath D.E."/>
            <person name="Sieber C.M."/>
            <person name="Emerson J.B."/>
            <person name="Anantharaman K."/>
            <person name="Thomas B.C."/>
            <person name="Malmstrom R."/>
            <person name="Stieglmeier M."/>
            <person name="Klingl A."/>
            <person name="Woyke T."/>
            <person name="Ryan C.M."/>
            <person name="Banfield J.F."/>
        </authorList>
    </citation>
    <scope>NUCLEOTIDE SEQUENCE [LARGE SCALE GENOMIC DNA]</scope>
</reference>
<dbReference type="EMBL" id="PFIP01000086">
    <property type="protein sequence ID" value="PIX34303.1"/>
    <property type="molecule type" value="Genomic_DNA"/>
</dbReference>
<dbReference type="Proteomes" id="UP000231493">
    <property type="component" value="Unassembled WGS sequence"/>
</dbReference>
<evidence type="ECO:0000313" key="7">
    <source>
        <dbReference type="Proteomes" id="UP000231493"/>
    </source>
</evidence>
<evidence type="ECO:0000256" key="2">
    <source>
        <dbReference type="ARBA" id="ARBA00006490"/>
    </source>
</evidence>
<evidence type="ECO:0000313" key="6">
    <source>
        <dbReference type="EMBL" id="PIX34303.1"/>
    </source>
</evidence>
<dbReference type="AlphaFoldDB" id="A0A2M7K856"/>
<dbReference type="Gene3D" id="3.90.1150.10">
    <property type="entry name" value="Aspartate Aminotransferase, domain 1"/>
    <property type="match status" value="1"/>
</dbReference>
<sequence length="89" mass="9954">MIYLDNAATSYPKPKEVGQAMMYFLEKIGATPGRSSHRLSIESARILYQARESLAELFNVDDPLRIIFTLNVTEALNLALKGLLRPGDQ</sequence>
<feature type="domain" description="Aminotransferase class V" evidence="5">
    <location>
        <begin position="2"/>
        <end position="88"/>
    </location>
</feature>
<dbReference type="InterPro" id="IPR015421">
    <property type="entry name" value="PyrdxlP-dep_Trfase_major"/>
</dbReference>
<organism evidence="6 7">
    <name type="scientific">Candidatus Infernicultor aquiphilus</name>
    <dbReference type="NCBI Taxonomy" id="1805029"/>
    <lineage>
        <taxon>Bacteria</taxon>
        <taxon>Pseudomonadati</taxon>
        <taxon>Atribacterota</taxon>
        <taxon>Candidatus Phoenicimicrobiia</taxon>
        <taxon>Candidatus Pheonicimicrobiales</taxon>
        <taxon>Candidatus Phoenicimicrobiaceae</taxon>
        <taxon>Candidatus Infernicultor</taxon>
    </lineage>
</organism>
<dbReference type="Pfam" id="PF00266">
    <property type="entry name" value="Aminotran_5"/>
    <property type="match status" value="1"/>
</dbReference>
<name>A0A2M7K856_9BACT</name>
<evidence type="ECO:0000259" key="5">
    <source>
        <dbReference type="Pfam" id="PF00266"/>
    </source>
</evidence>
<proteinExistence type="inferred from homology"/>
<dbReference type="PANTHER" id="PTHR11601">
    <property type="entry name" value="CYSTEINE DESULFURYLASE FAMILY MEMBER"/>
    <property type="match status" value="1"/>
</dbReference>
<dbReference type="InterPro" id="IPR015424">
    <property type="entry name" value="PyrdxlP-dep_Trfase"/>
</dbReference>
<comment type="caution">
    <text evidence="6">The sequence shown here is derived from an EMBL/GenBank/DDBJ whole genome shotgun (WGS) entry which is preliminary data.</text>
</comment>